<feature type="region of interest" description="Disordered" evidence="1">
    <location>
        <begin position="270"/>
        <end position="294"/>
    </location>
</feature>
<dbReference type="AlphaFoldDB" id="A0A3D8RS48"/>
<evidence type="ECO:0000256" key="1">
    <source>
        <dbReference type="SAM" id="MobiDB-lite"/>
    </source>
</evidence>
<accession>A0A3D8RS48</accession>
<dbReference type="EMBL" id="PVWQ01000007">
    <property type="protein sequence ID" value="RDW76835.1"/>
    <property type="molecule type" value="Genomic_DNA"/>
</dbReference>
<dbReference type="GeneID" id="38117197"/>
<feature type="compositionally biased region" description="Basic and acidic residues" evidence="1">
    <location>
        <begin position="113"/>
        <end position="127"/>
    </location>
</feature>
<feature type="compositionally biased region" description="Basic and acidic residues" evidence="1">
    <location>
        <begin position="176"/>
        <end position="195"/>
    </location>
</feature>
<dbReference type="RefSeq" id="XP_026603147.1">
    <property type="nucleotide sequence ID" value="XM_026748843.1"/>
</dbReference>
<feature type="region of interest" description="Disordered" evidence="1">
    <location>
        <begin position="168"/>
        <end position="199"/>
    </location>
</feature>
<dbReference type="Proteomes" id="UP000256690">
    <property type="component" value="Unassembled WGS sequence"/>
</dbReference>
<comment type="caution">
    <text evidence="2">The sequence shown here is derived from an EMBL/GenBank/DDBJ whole genome shotgun (WGS) entry which is preliminary data.</text>
</comment>
<gene>
    <name evidence="2" type="ORF">DSM5745_06827</name>
</gene>
<evidence type="ECO:0000313" key="2">
    <source>
        <dbReference type="EMBL" id="RDW76835.1"/>
    </source>
</evidence>
<keyword evidence="3" id="KW-1185">Reference proteome</keyword>
<protein>
    <submittedName>
        <fullName evidence="2">Uncharacterized protein</fullName>
    </submittedName>
</protein>
<name>A0A3D8RS48_9EURO</name>
<sequence>MFRPQRPKPKLTRIIVRIERLKPLIAHAEGIIPRPPRFGVTLGGAVAVTVRGTHHGHGGEDHGEAGLDAAEDVGHGHGYIRSVPYKEGMQGAGVVHCTEPEDRDQRDLLVRRHLQSRETGHREREDHDVGDEVDDPRDGERGDLVAAVAGGDGFIPVVREGLADEASCENGGYGPGDDHSHCGVGRDDEPAHGEDAQVQEEDADFRAHEAEHPQELQWDDELRHDGDRLGAVSGIRHDRGDVVVADACLEDAGDADALEADGECLESTSYARSCAPPSGARPPQWRELRKRTSTPAPSAGCAFRWGRWRPCWVDWLRETSGRGSSERLGNRQESRVLKRAPLQVLLPRASSDSSRASTNGKDLVLLQRSGQFAPKDRGVDSPGDEMRPAFPVASLVDS</sequence>
<feature type="compositionally biased region" description="Basic and acidic residues" evidence="1">
    <location>
        <begin position="374"/>
        <end position="387"/>
    </location>
</feature>
<organism evidence="2 3">
    <name type="scientific">Aspergillus mulundensis</name>
    <dbReference type="NCBI Taxonomy" id="1810919"/>
    <lineage>
        <taxon>Eukaryota</taxon>
        <taxon>Fungi</taxon>
        <taxon>Dikarya</taxon>
        <taxon>Ascomycota</taxon>
        <taxon>Pezizomycotina</taxon>
        <taxon>Eurotiomycetes</taxon>
        <taxon>Eurotiomycetidae</taxon>
        <taxon>Eurotiales</taxon>
        <taxon>Aspergillaceae</taxon>
        <taxon>Aspergillus</taxon>
        <taxon>Aspergillus subgen. Nidulantes</taxon>
    </lineage>
</organism>
<reference evidence="2 3" key="1">
    <citation type="journal article" date="2018" name="IMA Fungus">
        <title>IMA Genome-F 9: Draft genome sequence of Annulohypoxylon stygium, Aspergillus mulundensis, Berkeleyomyces basicola (syn. Thielaviopsis basicola), Ceratocystis smalleyi, two Cercospora beticola strains, Coleophoma cylindrospora, Fusarium fracticaudum, Phialophora cf. hyalina, and Morchella septimelata.</title>
        <authorList>
            <person name="Wingfield B.D."/>
            <person name="Bills G.F."/>
            <person name="Dong Y."/>
            <person name="Huang W."/>
            <person name="Nel W.J."/>
            <person name="Swalarsk-Parry B.S."/>
            <person name="Vaghefi N."/>
            <person name="Wilken P.M."/>
            <person name="An Z."/>
            <person name="de Beer Z.W."/>
            <person name="De Vos L."/>
            <person name="Chen L."/>
            <person name="Duong T.A."/>
            <person name="Gao Y."/>
            <person name="Hammerbacher A."/>
            <person name="Kikkert J.R."/>
            <person name="Li Y."/>
            <person name="Li H."/>
            <person name="Li K."/>
            <person name="Li Q."/>
            <person name="Liu X."/>
            <person name="Ma X."/>
            <person name="Naidoo K."/>
            <person name="Pethybridge S.J."/>
            <person name="Sun J."/>
            <person name="Steenkamp E.T."/>
            <person name="van der Nest M.A."/>
            <person name="van Wyk S."/>
            <person name="Wingfield M.J."/>
            <person name="Xiong C."/>
            <person name="Yue Q."/>
            <person name="Zhang X."/>
        </authorList>
    </citation>
    <scope>NUCLEOTIDE SEQUENCE [LARGE SCALE GENOMIC DNA]</scope>
    <source>
        <strain evidence="2 3">DSM 5745</strain>
    </source>
</reference>
<proteinExistence type="predicted"/>
<feature type="region of interest" description="Disordered" evidence="1">
    <location>
        <begin position="347"/>
        <end position="398"/>
    </location>
</feature>
<evidence type="ECO:0000313" key="3">
    <source>
        <dbReference type="Proteomes" id="UP000256690"/>
    </source>
</evidence>
<feature type="region of interest" description="Disordered" evidence="1">
    <location>
        <begin position="113"/>
        <end position="143"/>
    </location>
</feature>
<feature type="compositionally biased region" description="Polar residues" evidence="1">
    <location>
        <begin position="350"/>
        <end position="360"/>
    </location>
</feature>